<dbReference type="PRINTS" id="PR01434">
    <property type="entry name" value="NADHDHGNASE5"/>
</dbReference>
<keyword evidence="10" id="KW-0249">Electron transport</keyword>
<evidence type="ECO:0000259" key="18">
    <source>
        <dbReference type="Pfam" id="PF00361"/>
    </source>
</evidence>
<evidence type="ECO:0000256" key="4">
    <source>
        <dbReference type="ARBA" id="ARBA00021096"/>
    </source>
</evidence>
<evidence type="ECO:0000256" key="14">
    <source>
        <dbReference type="ARBA" id="ARBA00023128"/>
    </source>
</evidence>
<dbReference type="Pfam" id="PF00361">
    <property type="entry name" value="Proton_antipo_M"/>
    <property type="match status" value="1"/>
</dbReference>
<evidence type="ECO:0000259" key="20">
    <source>
        <dbReference type="Pfam" id="PF06455"/>
    </source>
</evidence>
<comment type="catalytic activity">
    <reaction evidence="16 17">
        <text>a ubiquinone + NADH + 5 H(+)(in) = a ubiquinol + NAD(+) + 4 H(+)(out)</text>
        <dbReference type="Rhea" id="RHEA:29091"/>
        <dbReference type="Rhea" id="RHEA-COMP:9565"/>
        <dbReference type="Rhea" id="RHEA-COMP:9566"/>
        <dbReference type="ChEBI" id="CHEBI:15378"/>
        <dbReference type="ChEBI" id="CHEBI:16389"/>
        <dbReference type="ChEBI" id="CHEBI:17976"/>
        <dbReference type="ChEBI" id="CHEBI:57540"/>
        <dbReference type="ChEBI" id="CHEBI:57945"/>
        <dbReference type="EC" id="7.1.1.2"/>
    </reaction>
</comment>
<dbReference type="GO" id="GO:0015990">
    <property type="term" value="P:electron transport coupled proton transport"/>
    <property type="evidence" value="ECO:0007669"/>
    <property type="project" value="TreeGrafter"/>
</dbReference>
<comment type="similarity">
    <text evidence="17">Belongs to the complex I subunit 5 family.</text>
</comment>
<dbReference type="EC" id="7.1.1.2" evidence="3 17"/>
<keyword evidence="15 17" id="KW-0472">Membrane</keyword>
<evidence type="ECO:0000256" key="8">
    <source>
        <dbReference type="ARBA" id="ARBA00022792"/>
    </source>
</evidence>
<keyword evidence="12 17" id="KW-0520">NAD</keyword>
<feature type="transmembrane region" description="Helical" evidence="17">
    <location>
        <begin position="6"/>
        <end position="28"/>
    </location>
</feature>
<comment type="function">
    <text evidence="17">Core subunit of the mitochondrial membrane respiratory chain NADH dehydrogenase (Complex I) which catalyzes electron transfer from NADH through the respiratory chain, using ubiquinone as an electron acceptor. Essential for the catalytic activity and assembly of complex I.</text>
</comment>
<feature type="transmembrane region" description="Helical" evidence="17">
    <location>
        <begin position="416"/>
        <end position="439"/>
    </location>
</feature>
<feature type="transmembrane region" description="Helical" evidence="17">
    <location>
        <begin position="176"/>
        <end position="192"/>
    </location>
</feature>
<dbReference type="GO" id="GO:0005743">
    <property type="term" value="C:mitochondrial inner membrane"/>
    <property type="evidence" value="ECO:0007669"/>
    <property type="project" value="UniProtKB-SubCell"/>
</dbReference>
<accession>A0A8T9VXB3</accession>
<keyword evidence="7 17" id="KW-0812">Transmembrane</keyword>
<evidence type="ECO:0000256" key="17">
    <source>
        <dbReference type="RuleBase" id="RU003404"/>
    </source>
</evidence>
<feature type="transmembrane region" description="Helical" evidence="17">
    <location>
        <begin position="482"/>
        <end position="503"/>
    </location>
</feature>
<evidence type="ECO:0000256" key="3">
    <source>
        <dbReference type="ARBA" id="ARBA00012944"/>
    </source>
</evidence>
<dbReference type="Pfam" id="PF00662">
    <property type="entry name" value="Proton_antipo_N"/>
    <property type="match status" value="1"/>
</dbReference>
<feature type="transmembrane region" description="Helical" evidence="17">
    <location>
        <begin position="451"/>
        <end position="470"/>
    </location>
</feature>
<evidence type="ECO:0000256" key="9">
    <source>
        <dbReference type="ARBA" id="ARBA00022967"/>
    </source>
</evidence>
<dbReference type="InterPro" id="IPR001516">
    <property type="entry name" value="Proton_antipo_N"/>
</dbReference>
<evidence type="ECO:0000256" key="16">
    <source>
        <dbReference type="ARBA" id="ARBA00049551"/>
    </source>
</evidence>
<dbReference type="GO" id="GO:0042773">
    <property type="term" value="P:ATP synthesis coupled electron transport"/>
    <property type="evidence" value="ECO:0007669"/>
    <property type="project" value="InterPro"/>
</dbReference>
<keyword evidence="13 17" id="KW-0830">Ubiquinone</keyword>
<evidence type="ECO:0000256" key="12">
    <source>
        <dbReference type="ARBA" id="ARBA00023027"/>
    </source>
</evidence>
<feature type="transmembrane region" description="Helical" evidence="17">
    <location>
        <begin position="243"/>
        <end position="262"/>
    </location>
</feature>
<evidence type="ECO:0000256" key="7">
    <source>
        <dbReference type="ARBA" id="ARBA00022692"/>
    </source>
</evidence>
<dbReference type="PANTHER" id="PTHR42829">
    <property type="entry name" value="NADH-UBIQUINONE OXIDOREDUCTASE CHAIN 5"/>
    <property type="match status" value="1"/>
</dbReference>
<dbReference type="AlphaFoldDB" id="A0A8T9VXB3"/>
<feature type="transmembrane region" description="Helical" evidence="17">
    <location>
        <begin position="111"/>
        <end position="131"/>
    </location>
</feature>
<feature type="transmembrane region" description="Helical" evidence="17">
    <location>
        <begin position="269"/>
        <end position="295"/>
    </location>
</feature>
<feature type="transmembrane region" description="Helical" evidence="17">
    <location>
        <begin position="515"/>
        <end position="535"/>
    </location>
</feature>
<evidence type="ECO:0000256" key="10">
    <source>
        <dbReference type="ARBA" id="ARBA00022982"/>
    </source>
</evidence>
<reference evidence="21" key="1">
    <citation type="journal article" date="2022" name="Cladistics">
        <title>Diversification of the phytophagous lineages of true bugs (Insecta: Hemiptera: Heteroptera) shortly after that of the flowering plants.</title>
        <authorList>
            <person name="Ye F."/>
            <person name="Kment P."/>
            <person name="Redei D."/>
            <person name="Luo J.Y."/>
            <person name="Wang Y.H."/>
            <person name="Kuechler S.M."/>
            <person name="Zhang W.W."/>
            <person name="Chen P.P."/>
            <person name="Wu H.Y."/>
            <person name="Wu Y.Z."/>
            <person name="Sun X.Y."/>
            <person name="Ding L."/>
            <person name="Wang Y.R."/>
            <person name="Xie Q."/>
        </authorList>
    </citation>
    <scope>NUCLEOTIDE SEQUENCE</scope>
</reference>
<evidence type="ECO:0000259" key="19">
    <source>
        <dbReference type="Pfam" id="PF00662"/>
    </source>
</evidence>
<geneLocation type="mitochondrion" evidence="21"/>
<feature type="domain" description="NADH-Ubiquinone oxidoreductase (complex I) chain 5 N-terminal" evidence="19">
    <location>
        <begin position="42"/>
        <end position="90"/>
    </location>
</feature>
<feature type="transmembrane region" description="Helical" evidence="17">
    <location>
        <begin position="86"/>
        <end position="105"/>
    </location>
</feature>
<name>A0A8T9VXB3_9HEMI</name>
<comment type="function">
    <text evidence="1">Core subunit of the mitochondrial membrane respiratory chain NADH dehydrogenase (Complex I) that is believed to belong to the minimal assembly required for catalysis. Complex I functions in the transfer of electrons from NADH to the respiratory chain. The immediate electron acceptor for the enzyme is believed to be ubiquinone.</text>
</comment>
<keyword evidence="8" id="KW-0999">Mitochondrion inner membrane</keyword>
<dbReference type="InterPro" id="IPR003945">
    <property type="entry name" value="NU5C-like"/>
</dbReference>
<dbReference type="GO" id="GO:0008137">
    <property type="term" value="F:NADH dehydrogenase (ubiquinone) activity"/>
    <property type="evidence" value="ECO:0007669"/>
    <property type="project" value="UniProtKB-EC"/>
</dbReference>
<dbReference type="InterPro" id="IPR001750">
    <property type="entry name" value="ND/Mrp_TM"/>
</dbReference>
<feature type="transmembrane region" description="Helical" evidence="17">
    <location>
        <begin position="331"/>
        <end position="354"/>
    </location>
</feature>
<dbReference type="GeneID" id="72131599"/>
<feature type="domain" description="NADH:quinone oxidoreductase/Mrp antiporter transmembrane" evidence="18">
    <location>
        <begin position="107"/>
        <end position="386"/>
    </location>
</feature>
<evidence type="ECO:0000256" key="5">
    <source>
        <dbReference type="ARBA" id="ARBA00022448"/>
    </source>
</evidence>
<evidence type="ECO:0000256" key="15">
    <source>
        <dbReference type="ARBA" id="ARBA00023136"/>
    </source>
</evidence>
<dbReference type="EMBL" id="MW619726">
    <property type="protein sequence ID" value="UPI55397.1"/>
    <property type="molecule type" value="Genomic_DNA"/>
</dbReference>
<feature type="transmembrane region" description="Helical" evidence="17">
    <location>
        <begin position="301"/>
        <end position="319"/>
    </location>
</feature>
<protein>
    <recommendedName>
        <fullName evidence="4 17">NADH-ubiquinone oxidoreductase chain 5</fullName>
        <ecNumber evidence="3 17">7.1.1.2</ecNumber>
    </recommendedName>
</protein>
<evidence type="ECO:0000256" key="1">
    <source>
        <dbReference type="ARBA" id="ARBA00003257"/>
    </source>
</evidence>
<evidence type="ECO:0000256" key="2">
    <source>
        <dbReference type="ARBA" id="ARBA00004448"/>
    </source>
</evidence>
<keyword evidence="9" id="KW-1278">Translocase</keyword>
<feature type="transmembrane region" description="Helical" evidence="17">
    <location>
        <begin position="61"/>
        <end position="79"/>
    </location>
</feature>
<evidence type="ECO:0000256" key="6">
    <source>
        <dbReference type="ARBA" id="ARBA00022660"/>
    </source>
</evidence>
<organism evidence="21">
    <name type="scientific">Neuroctenus yunnanensis</name>
    <dbReference type="NCBI Taxonomy" id="2813420"/>
    <lineage>
        <taxon>Eukaryota</taxon>
        <taxon>Metazoa</taxon>
        <taxon>Ecdysozoa</taxon>
        <taxon>Arthropoda</taxon>
        <taxon>Hexapoda</taxon>
        <taxon>Insecta</taxon>
        <taxon>Pterygota</taxon>
        <taxon>Neoptera</taxon>
        <taxon>Paraneoptera</taxon>
        <taxon>Hemiptera</taxon>
        <taxon>Heteroptera</taxon>
        <taxon>Panheteroptera</taxon>
        <taxon>Pentatomomorpha</taxon>
        <taxon>Aradoidea</taxon>
        <taxon>Aradidae</taxon>
        <taxon>Mezirinae</taxon>
        <taxon>Neuroctenus</taxon>
    </lineage>
</organism>
<dbReference type="Pfam" id="PF06455">
    <property type="entry name" value="NADH5_C"/>
    <property type="match status" value="1"/>
</dbReference>
<evidence type="ECO:0000256" key="11">
    <source>
        <dbReference type="ARBA" id="ARBA00022989"/>
    </source>
</evidence>
<keyword evidence="14 17" id="KW-0496">Mitochondrion</keyword>
<keyword evidence="5 17" id="KW-0813">Transport</keyword>
<dbReference type="InterPro" id="IPR010934">
    <property type="entry name" value="NADH_DH_su5_C"/>
</dbReference>
<proteinExistence type="inferred from homology"/>
<feature type="transmembrane region" description="Helical" evidence="17">
    <location>
        <begin position="542"/>
        <end position="563"/>
    </location>
</feature>
<keyword evidence="6" id="KW-0679">Respiratory chain</keyword>
<dbReference type="RefSeq" id="YP_010373857.1">
    <property type="nucleotide sequence ID" value="NC_063144.1"/>
</dbReference>
<feature type="transmembrane region" description="Helical" evidence="17">
    <location>
        <begin position="374"/>
        <end position="396"/>
    </location>
</feature>
<evidence type="ECO:0000313" key="21">
    <source>
        <dbReference type="EMBL" id="UPI55397.1"/>
    </source>
</evidence>
<comment type="subcellular location">
    <subcellularLocation>
        <location evidence="2">Mitochondrion inner membrane</location>
        <topology evidence="2">Multi-pass membrane protein</topology>
    </subcellularLocation>
</comment>
<dbReference type="CTD" id="72131599"/>
<sequence length="564" mass="63808">MFGVSYFFLYFVYLFVSGGLVFVFGIYFNLYSYSLFIDYEFFSLNSLIVGVSFYFDYISLLFMGSVLMISSMVILYSHVYMGNDVFSLRFLYLVVLFVMSMLMLIVSPNLFSILLGWDGLGLISYCLVVYFNNFKSYNAGMLTVLTNRIGDVAILISLAYILNSGTYHFSYIYGDVIYSLIIVYLLVLAAFTKSAQVPFSSWLPAAMAAPTPVSALVHSSTLVTAGVYMLIRFDFILFKADVSLFLGLSCLTMILAGVGAIFEFDLKSIIALSTLSQLGLMMMVLFMGDSLISFFHLLNHAFFKSLLFLCAGLIIHCIGDSQDIRYLNYSIGYLPVTISCFSISSLSLCGIPYMTGFYSKHGIMNFLFSSNADYILMMVFCISMITTIIYSFRLLYYCLQGCIGSFKLNCYFEDSIMMVSMLFLCFMSIAGGSVLYWILLIDFSVCSLVDFSLLTLFLFLTSFVFGYCLSLMNYSFEFNSGVLHYFFGSMWFLPSFSMHILYYSLVGVSSNSNSYYGIGWSEASTLGKVVYFLSISSLIEKYMYIIGINTMFMLFLLVFFLIIL</sequence>
<evidence type="ECO:0000256" key="13">
    <source>
        <dbReference type="ARBA" id="ARBA00023075"/>
    </source>
</evidence>
<dbReference type="GO" id="GO:0003954">
    <property type="term" value="F:NADH dehydrogenase activity"/>
    <property type="evidence" value="ECO:0007669"/>
    <property type="project" value="TreeGrafter"/>
</dbReference>
<feature type="domain" description="NADH dehydrogenase subunit 5 C-terminal" evidence="20">
    <location>
        <begin position="390"/>
        <end position="564"/>
    </location>
</feature>
<keyword evidence="11 17" id="KW-1133">Transmembrane helix</keyword>
<dbReference type="PANTHER" id="PTHR42829:SF2">
    <property type="entry name" value="NADH-UBIQUINONE OXIDOREDUCTASE CHAIN 5"/>
    <property type="match status" value="1"/>
</dbReference>